<sequence length="102" mass="10889">MVECILIWAGGGRHVAGWHHHPPPAFARTAQLLCGRSFGRTFVCPTISPKKTLEGYAGGALVTCAYGAAVHGWRAQDALLAFTAGCAGDMYFSTVKRRLGIK</sequence>
<organism evidence="1 2">
    <name type="scientific">Prorocentrum cordatum</name>
    <dbReference type="NCBI Taxonomy" id="2364126"/>
    <lineage>
        <taxon>Eukaryota</taxon>
        <taxon>Sar</taxon>
        <taxon>Alveolata</taxon>
        <taxon>Dinophyceae</taxon>
        <taxon>Prorocentrales</taxon>
        <taxon>Prorocentraceae</taxon>
        <taxon>Prorocentrum</taxon>
    </lineage>
</organism>
<dbReference type="Proteomes" id="UP001189429">
    <property type="component" value="Unassembled WGS sequence"/>
</dbReference>
<feature type="non-terminal residue" evidence="1">
    <location>
        <position position="102"/>
    </location>
</feature>
<proteinExistence type="predicted"/>
<comment type="caution">
    <text evidence="1">The sequence shown here is derived from an EMBL/GenBank/DDBJ whole genome shotgun (WGS) entry which is preliminary data.</text>
</comment>
<evidence type="ECO:0000313" key="2">
    <source>
        <dbReference type="Proteomes" id="UP001189429"/>
    </source>
</evidence>
<dbReference type="EMBL" id="CAUYUJ010018096">
    <property type="protein sequence ID" value="CAK0880621.1"/>
    <property type="molecule type" value="Genomic_DNA"/>
</dbReference>
<gene>
    <name evidence="1" type="ORF">PCOR1329_LOCUS63712</name>
</gene>
<dbReference type="PANTHER" id="PTHR43535:SF1">
    <property type="entry name" value="PHOSPHATIDATE CYTIDYLYLTRANSFERASE"/>
    <property type="match status" value="1"/>
</dbReference>
<accession>A0ABN9W5Q1</accession>
<name>A0ABN9W5Q1_9DINO</name>
<evidence type="ECO:0000313" key="1">
    <source>
        <dbReference type="EMBL" id="CAK0880621.1"/>
    </source>
</evidence>
<dbReference type="PANTHER" id="PTHR43535">
    <property type="entry name" value="PHOSPHATIDATE CYTIDYLYLTRANSFERASE"/>
    <property type="match status" value="1"/>
</dbReference>
<dbReference type="Pfam" id="PF01148">
    <property type="entry name" value="CTP_transf_1"/>
    <property type="match status" value="1"/>
</dbReference>
<reference evidence="1" key="1">
    <citation type="submission" date="2023-10" db="EMBL/GenBank/DDBJ databases">
        <authorList>
            <person name="Chen Y."/>
            <person name="Shah S."/>
            <person name="Dougan E. K."/>
            <person name="Thang M."/>
            <person name="Chan C."/>
        </authorList>
    </citation>
    <scope>NUCLEOTIDE SEQUENCE [LARGE SCALE GENOMIC DNA]</scope>
</reference>
<protein>
    <submittedName>
        <fullName evidence="1">Uncharacterized protein</fullName>
    </submittedName>
</protein>
<keyword evidence="2" id="KW-1185">Reference proteome</keyword>